<evidence type="ECO:0000256" key="1">
    <source>
        <dbReference type="ARBA" id="ARBA00023054"/>
    </source>
</evidence>
<feature type="compositionally biased region" description="Polar residues" evidence="2">
    <location>
        <begin position="47"/>
        <end position="62"/>
    </location>
</feature>
<reference evidence="3" key="3">
    <citation type="submission" date="2015-02" db="UniProtKB">
        <authorList>
            <consortium name="EnsemblProtists"/>
        </authorList>
    </citation>
    <scope>IDENTIFICATION</scope>
    <source>
        <strain evidence="3">DAOM BR144</strain>
    </source>
</reference>
<feature type="compositionally biased region" description="Low complexity" evidence="2">
    <location>
        <begin position="636"/>
        <end position="655"/>
    </location>
</feature>
<dbReference type="InterPro" id="IPR039902">
    <property type="entry name" value="CCDC148/CCDC112"/>
</dbReference>
<dbReference type="eggNOG" id="ENOG502RWAR">
    <property type="taxonomic scope" value="Eukaryota"/>
</dbReference>
<name>K3WIA3_GLOUD</name>
<feature type="compositionally biased region" description="Acidic residues" evidence="2">
    <location>
        <begin position="363"/>
        <end position="375"/>
    </location>
</feature>
<evidence type="ECO:0000313" key="3">
    <source>
        <dbReference type="EnsemblProtists" id="PYU1_T004695"/>
    </source>
</evidence>
<dbReference type="STRING" id="431595.K3WIA3"/>
<evidence type="ECO:0000256" key="2">
    <source>
        <dbReference type="SAM" id="MobiDB-lite"/>
    </source>
</evidence>
<dbReference type="InParanoid" id="K3WIA3"/>
<feature type="region of interest" description="Disordered" evidence="2">
    <location>
        <begin position="627"/>
        <end position="756"/>
    </location>
</feature>
<dbReference type="EnsemblProtists" id="PYU1_T004695">
    <property type="protein sequence ID" value="PYU1_T004695"/>
    <property type="gene ID" value="PYU1_G004684"/>
</dbReference>
<dbReference type="VEuPathDB" id="FungiDB:PYU1_G004684"/>
<keyword evidence="1" id="KW-0175">Coiled coil</keyword>
<dbReference type="OMA" id="WYLRHLE"/>
<accession>K3WIA3</accession>
<feature type="compositionally biased region" description="Low complexity" evidence="2">
    <location>
        <begin position="342"/>
        <end position="359"/>
    </location>
</feature>
<evidence type="ECO:0000313" key="4">
    <source>
        <dbReference type="Proteomes" id="UP000019132"/>
    </source>
</evidence>
<feature type="region of interest" description="Disordered" evidence="2">
    <location>
        <begin position="30"/>
        <end position="66"/>
    </location>
</feature>
<dbReference type="EMBL" id="GL376631">
    <property type="status" value="NOT_ANNOTATED_CDS"/>
    <property type="molecule type" value="Genomic_DNA"/>
</dbReference>
<organism evidence="3 4">
    <name type="scientific">Globisporangium ultimum (strain ATCC 200006 / CBS 805.95 / DAOM BR144)</name>
    <name type="common">Pythium ultimum</name>
    <dbReference type="NCBI Taxonomy" id="431595"/>
    <lineage>
        <taxon>Eukaryota</taxon>
        <taxon>Sar</taxon>
        <taxon>Stramenopiles</taxon>
        <taxon>Oomycota</taxon>
        <taxon>Peronosporomycetes</taxon>
        <taxon>Pythiales</taxon>
        <taxon>Pythiaceae</taxon>
        <taxon>Globisporangium</taxon>
    </lineage>
</organism>
<feature type="region of interest" description="Disordered" evidence="2">
    <location>
        <begin position="565"/>
        <end position="589"/>
    </location>
</feature>
<feature type="compositionally biased region" description="Basic and acidic residues" evidence="2">
    <location>
        <begin position="674"/>
        <end position="691"/>
    </location>
</feature>
<sequence length="786" mass="89467">MQRLTRTRPLGGQQSLRLHQLRDLSDDYTHQNHLQQQQPPRLDPNPTDATSTSHGNAAQNGGRQIGSRTIEAVLDERLAGSAQGKSKTVRLRDKIEAARGNIHTERSERLYDRAANSSNQYEPLVPSLNERRPHTEAIAAVQATSSRTARRIAAVRRRVDLNTSEGNGGGGAVFKRRQTKQELEWIEKQLQFAQRISVLEKECESWWQHFYSSSGISSGASSHAAAMITKGFEELGAVREQDTRQMKQQLQVLRRKLRSVTVKLSHMRNGEIFYADLQELIEDLENAIAAFRASQREQYDAYTMDEKLLDNELKSFVDKLSEWGLNAKATTNSTERSDLRSMTRTTSSRSALTRSSSRRALLEPEEEENAGDTEDSGTANESDMMERVRHLNELIVQSGGLQGGWDHREHGVFTSLLLKCGLTDDALLKHQSNQADRLDSERSLNQQEEPGAIENKLDFETIVARFLHKCIAKVVTKSNKAVRCHFIWYLDHIRLVQQKKNVINEWKQRKEYERVRIIHQGLVEETANNSEGSSAGVAPPHRQYLQNVPFDSNNTHDRCRQAIETKEKRKKEKMLQKWREEKEKKEQEIREKEKELAREQEAKNAKRKQELLDAKQKVLLYKLQKEQEESSLHMNSRQQPSSSSQPSPSASPVSQEELMERSRQAIASAKAKREKLQQLEEQQKKQRELPKRPTLRGAKSTSPPSASPTDGGPPSSSSALLLQPTKASQARELNKLELRRKEKERGRRNAHDAYIPGAGAIPDVKLKSFGHVPIQPRAVPAWRRNI</sequence>
<feature type="compositionally biased region" description="Low complexity" evidence="2">
    <location>
        <begin position="700"/>
        <end position="718"/>
    </location>
</feature>
<keyword evidence="4" id="KW-1185">Reference proteome</keyword>
<dbReference type="Proteomes" id="UP000019132">
    <property type="component" value="Unassembled WGS sequence"/>
</dbReference>
<dbReference type="HOGENOM" id="CLU_022853_1_0_1"/>
<dbReference type="PANTHER" id="PTHR21549:SF0">
    <property type="entry name" value="COILED-COIL DOMAIN-CONTAINING PROTEIN 112"/>
    <property type="match status" value="1"/>
</dbReference>
<feature type="compositionally biased region" description="Basic and acidic residues" evidence="2">
    <location>
        <begin position="732"/>
        <end position="751"/>
    </location>
</feature>
<feature type="region of interest" description="Disordered" evidence="2">
    <location>
        <begin position="330"/>
        <end position="380"/>
    </location>
</feature>
<protein>
    <submittedName>
        <fullName evidence="3">Uncharacterized protein</fullName>
    </submittedName>
</protein>
<reference evidence="4" key="2">
    <citation type="submission" date="2010-04" db="EMBL/GenBank/DDBJ databases">
        <authorList>
            <person name="Buell R."/>
            <person name="Hamilton J."/>
            <person name="Hostetler J."/>
        </authorList>
    </citation>
    <scope>NUCLEOTIDE SEQUENCE [LARGE SCALE GENOMIC DNA]</scope>
    <source>
        <strain evidence="4">DAOM:BR144</strain>
    </source>
</reference>
<dbReference type="AlphaFoldDB" id="K3WIA3"/>
<reference evidence="4" key="1">
    <citation type="journal article" date="2010" name="Genome Biol.">
        <title>Genome sequence of the necrotrophic plant pathogen Pythium ultimum reveals original pathogenicity mechanisms and effector repertoire.</title>
        <authorList>
            <person name="Levesque C.A."/>
            <person name="Brouwer H."/>
            <person name="Cano L."/>
            <person name="Hamilton J.P."/>
            <person name="Holt C."/>
            <person name="Huitema E."/>
            <person name="Raffaele S."/>
            <person name="Robideau G.P."/>
            <person name="Thines M."/>
            <person name="Win J."/>
            <person name="Zerillo M.M."/>
            <person name="Beakes G.W."/>
            <person name="Boore J.L."/>
            <person name="Busam D."/>
            <person name="Dumas B."/>
            <person name="Ferriera S."/>
            <person name="Fuerstenberg S.I."/>
            <person name="Gachon C.M."/>
            <person name="Gaulin E."/>
            <person name="Govers F."/>
            <person name="Grenville-Briggs L."/>
            <person name="Horner N."/>
            <person name="Hostetler J."/>
            <person name="Jiang R.H."/>
            <person name="Johnson J."/>
            <person name="Krajaejun T."/>
            <person name="Lin H."/>
            <person name="Meijer H.J."/>
            <person name="Moore B."/>
            <person name="Morris P."/>
            <person name="Phuntmart V."/>
            <person name="Puiu D."/>
            <person name="Shetty J."/>
            <person name="Stajich J.E."/>
            <person name="Tripathy S."/>
            <person name="Wawra S."/>
            <person name="van West P."/>
            <person name="Whitty B.R."/>
            <person name="Coutinho P.M."/>
            <person name="Henrissat B."/>
            <person name="Martin F."/>
            <person name="Thomas P.D."/>
            <person name="Tyler B.M."/>
            <person name="De Vries R.P."/>
            <person name="Kamoun S."/>
            <person name="Yandell M."/>
            <person name="Tisserat N."/>
            <person name="Buell C.R."/>
        </authorList>
    </citation>
    <scope>NUCLEOTIDE SEQUENCE</scope>
    <source>
        <strain evidence="4">DAOM:BR144</strain>
    </source>
</reference>
<dbReference type="PANTHER" id="PTHR21549">
    <property type="entry name" value="MUTATED IN BLADDER CANCER 1"/>
    <property type="match status" value="1"/>
</dbReference>
<proteinExistence type="predicted"/>